<accession>A0A1M3KXA1</accession>
<gene>
    <name evidence="11" type="ORF">BGO89_10040</name>
</gene>
<feature type="domain" description="PAS" evidence="10">
    <location>
        <begin position="1"/>
        <end position="26"/>
    </location>
</feature>
<comment type="subcellular location">
    <subcellularLocation>
        <location evidence="1">Membrane</location>
        <topology evidence="1">Multi-pass membrane protein</topology>
    </subcellularLocation>
</comment>
<keyword evidence="7 9" id="KW-1133">Transmembrane helix</keyword>
<dbReference type="GO" id="GO:0042371">
    <property type="term" value="P:vitamin K biosynthetic process"/>
    <property type="evidence" value="ECO:0007669"/>
    <property type="project" value="TreeGrafter"/>
</dbReference>
<evidence type="ECO:0000259" key="10">
    <source>
        <dbReference type="PROSITE" id="PS50112"/>
    </source>
</evidence>
<name>A0A1M3KXA1_9BACT</name>
<proteinExistence type="predicted"/>
<dbReference type="PROSITE" id="PS50112">
    <property type="entry name" value="PAS"/>
    <property type="match status" value="1"/>
</dbReference>
<feature type="transmembrane region" description="Helical" evidence="9">
    <location>
        <begin position="326"/>
        <end position="347"/>
    </location>
</feature>
<protein>
    <recommendedName>
        <fullName evidence="10">PAS domain-containing protein</fullName>
    </recommendedName>
</protein>
<evidence type="ECO:0000256" key="8">
    <source>
        <dbReference type="ARBA" id="ARBA00023136"/>
    </source>
</evidence>
<dbReference type="CDD" id="cd13962">
    <property type="entry name" value="PT_UbiA_UBIAD1"/>
    <property type="match status" value="1"/>
</dbReference>
<evidence type="ECO:0000256" key="1">
    <source>
        <dbReference type="ARBA" id="ARBA00004141"/>
    </source>
</evidence>
<dbReference type="Pfam" id="PF01040">
    <property type="entry name" value="UbiA"/>
    <property type="match status" value="1"/>
</dbReference>
<feature type="transmembrane region" description="Helical" evidence="9">
    <location>
        <begin position="282"/>
        <end position="305"/>
    </location>
</feature>
<dbReference type="STRING" id="1895771.BGO89_10040"/>
<feature type="transmembrane region" description="Helical" evidence="9">
    <location>
        <begin position="228"/>
        <end position="251"/>
    </location>
</feature>
<feature type="transmembrane region" description="Helical" evidence="9">
    <location>
        <begin position="353"/>
        <end position="372"/>
    </location>
</feature>
<comment type="caution">
    <text evidence="11">The sequence shown here is derived from an EMBL/GenBank/DDBJ whole genome shotgun (WGS) entry which is preliminary data.</text>
</comment>
<dbReference type="InterPro" id="IPR026046">
    <property type="entry name" value="UBIAD1"/>
</dbReference>
<dbReference type="PANTHER" id="PTHR13929">
    <property type="entry name" value="1,4-DIHYDROXY-2-NAPHTHOATE OCTAPRENYLTRANSFERASE"/>
    <property type="match status" value="1"/>
</dbReference>
<dbReference type="NCBIfam" id="TIGR00229">
    <property type="entry name" value="sensory_box"/>
    <property type="match status" value="1"/>
</dbReference>
<keyword evidence="3" id="KW-0474">Menaquinone biosynthesis</keyword>
<evidence type="ECO:0000256" key="7">
    <source>
        <dbReference type="ARBA" id="ARBA00022989"/>
    </source>
</evidence>
<reference evidence="11 12" key="1">
    <citation type="submission" date="2016-09" db="EMBL/GenBank/DDBJ databases">
        <title>Genome-resolved meta-omics ties microbial dynamics to process performance in biotechnology for thiocyanate degradation.</title>
        <authorList>
            <person name="Kantor R.S."/>
            <person name="Huddy R.J."/>
            <person name="Iyer R."/>
            <person name="Thomas B.C."/>
            <person name="Brown C.T."/>
            <person name="Anantharaman K."/>
            <person name="Tringe S."/>
            <person name="Hettich R.L."/>
            <person name="Harrison S.T."/>
            <person name="Banfield J.F."/>
        </authorList>
    </citation>
    <scope>NUCLEOTIDE SEQUENCE [LARGE SCALE GENOMIC DNA]</scope>
    <source>
        <strain evidence="11">59-99</strain>
    </source>
</reference>
<dbReference type="InterPro" id="IPR000014">
    <property type="entry name" value="PAS"/>
</dbReference>
<feature type="transmembrane region" description="Helical" evidence="9">
    <location>
        <begin position="258"/>
        <end position="276"/>
    </location>
</feature>
<evidence type="ECO:0000313" key="12">
    <source>
        <dbReference type="Proteomes" id="UP000184233"/>
    </source>
</evidence>
<dbReference type="EMBL" id="MKVH01000024">
    <property type="protein sequence ID" value="OJX56859.1"/>
    <property type="molecule type" value="Genomic_DNA"/>
</dbReference>
<evidence type="ECO:0000256" key="6">
    <source>
        <dbReference type="ARBA" id="ARBA00022692"/>
    </source>
</evidence>
<evidence type="ECO:0000256" key="5">
    <source>
        <dbReference type="ARBA" id="ARBA00022679"/>
    </source>
</evidence>
<feature type="transmembrane region" description="Helical" evidence="9">
    <location>
        <begin position="117"/>
        <end position="138"/>
    </location>
</feature>
<dbReference type="InterPro" id="IPR000537">
    <property type="entry name" value="UbiA_prenyltransferase"/>
</dbReference>
<evidence type="ECO:0000256" key="9">
    <source>
        <dbReference type="SAM" id="Phobius"/>
    </source>
</evidence>
<dbReference type="Gene3D" id="1.10.357.140">
    <property type="entry name" value="UbiA prenyltransferase"/>
    <property type="match status" value="1"/>
</dbReference>
<feature type="transmembrane region" description="Helical" evidence="9">
    <location>
        <begin position="204"/>
        <end position="222"/>
    </location>
</feature>
<dbReference type="GO" id="GO:0009234">
    <property type="term" value="P:menaquinone biosynthetic process"/>
    <property type="evidence" value="ECO:0007669"/>
    <property type="project" value="UniProtKB-UniPathway"/>
</dbReference>
<comment type="pathway">
    <text evidence="2">Quinol/quinone metabolism; menaquinone biosynthesis.</text>
</comment>
<dbReference type="InterPro" id="IPR044878">
    <property type="entry name" value="UbiA_sf"/>
</dbReference>
<dbReference type="InterPro" id="IPR035965">
    <property type="entry name" value="PAS-like_dom_sf"/>
</dbReference>
<sequence length="405" mass="44120">MEGIIQTFNQGAETLFGYSKEETVGKLRVSVFSPGEIVLQNLKTWLSQADATGEYVTETNFIRKNGDVFGARIRLSPTFKDGQQIGYCGVTEELERPVDVPIRTATKIVRWLVITRAPFLTAALVPCFIGLAFAGSVAGVPINGLYATLAILGVALLHLASNVYNDYFDVKSGTDQANTKYFVQYSGGSRAIEMGLIDLKGTRTVAMWLMIGAFAIGLFLTWQIGMGVLWYGLAGLFCGYLYTAPPVRLVARRGLGEVTIGMAFGPLITAGMYYVLTGTSSWEAFLIGIPTGLLTTNILLINQVPDADSDATTGKNHLVVTFGKDAAVWFYTLFWAGAIATTVWLGLRHHAPLLWIPAGIGLVYGAWVISYMRRNIHSRALVKANINTIYLQIVVGALFALMLVF</sequence>
<evidence type="ECO:0000313" key="11">
    <source>
        <dbReference type="EMBL" id="OJX56859.1"/>
    </source>
</evidence>
<dbReference type="Gene3D" id="3.30.450.20">
    <property type="entry name" value="PAS domain"/>
    <property type="match status" value="1"/>
</dbReference>
<dbReference type="Pfam" id="PF13426">
    <property type="entry name" value="PAS_9"/>
    <property type="match status" value="1"/>
</dbReference>
<dbReference type="AlphaFoldDB" id="A0A1M3KXA1"/>
<keyword evidence="5" id="KW-0808">Transferase</keyword>
<evidence type="ECO:0000256" key="2">
    <source>
        <dbReference type="ARBA" id="ARBA00004863"/>
    </source>
</evidence>
<dbReference type="GO" id="GO:0016020">
    <property type="term" value="C:membrane"/>
    <property type="evidence" value="ECO:0007669"/>
    <property type="project" value="UniProtKB-SubCell"/>
</dbReference>
<feature type="transmembrane region" description="Helical" evidence="9">
    <location>
        <begin position="384"/>
        <end position="404"/>
    </location>
</feature>
<keyword evidence="6 9" id="KW-0812">Transmembrane</keyword>
<organism evidence="11 12">
    <name type="scientific">Candidatus Kapaibacterium thiocyanatum</name>
    <dbReference type="NCBI Taxonomy" id="1895771"/>
    <lineage>
        <taxon>Bacteria</taxon>
        <taxon>Pseudomonadati</taxon>
        <taxon>Candidatus Kapaibacteriota</taxon>
        <taxon>Candidatus Kapaibacteriia</taxon>
        <taxon>Candidatus Kapaibacteriales</taxon>
        <taxon>Candidatus Kapaibacteriaceae</taxon>
        <taxon>Candidatus Kapaibacterium</taxon>
    </lineage>
</organism>
<dbReference type="Proteomes" id="UP000184233">
    <property type="component" value="Unassembled WGS sequence"/>
</dbReference>
<evidence type="ECO:0000256" key="3">
    <source>
        <dbReference type="ARBA" id="ARBA00022428"/>
    </source>
</evidence>
<evidence type="ECO:0000256" key="4">
    <source>
        <dbReference type="ARBA" id="ARBA00022475"/>
    </source>
</evidence>
<dbReference type="GO" id="GO:0004659">
    <property type="term" value="F:prenyltransferase activity"/>
    <property type="evidence" value="ECO:0007669"/>
    <property type="project" value="InterPro"/>
</dbReference>
<dbReference type="UniPathway" id="UPA00079"/>
<dbReference type="PANTHER" id="PTHR13929:SF0">
    <property type="entry name" value="UBIA PRENYLTRANSFERASE DOMAIN-CONTAINING PROTEIN 1"/>
    <property type="match status" value="1"/>
</dbReference>
<keyword evidence="4" id="KW-1003">Cell membrane</keyword>
<keyword evidence="8 9" id="KW-0472">Membrane</keyword>
<feature type="transmembrane region" description="Helical" evidence="9">
    <location>
        <begin position="144"/>
        <end position="164"/>
    </location>
</feature>
<dbReference type="SUPFAM" id="SSF55785">
    <property type="entry name" value="PYP-like sensor domain (PAS domain)"/>
    <property type="match status" value="1"/>
</dbReference>
<dbReference type="CDD" id="cd00130">
    <property type="entry name" value="PAS"/>
    <property type="match status" value="1"/>
</dbReference>